<gene>
    <name evidence="2" type="ORF">GCM10009096_17680</name>
</gene>
<dbReference type="Proteomes" id="UP001500713">
    <property type="component" value="Unassembled WGS sequence"/>
</dbReference>
<dbReference type="InterPro" id="IPR011008">
    <property type="entry name" value="Dimeric_a/b-barrel"/>
</dbReference>
<reference evidence="3" key="1">
    <citation type="journal article" date="2019" name="Int. J. Syst. Evol. Microbiol.">
        <title>The Global Catalogue of Microorganisms (GCM) 10K type strain sequencing project: providing services to taxonomists for standard genome sequencing and annotation.</title>
        <authorList>
            <consortium name="The Broad Institute Genomics Platform"/>
            <consortium name="The Broad Institute Genome Sequencing Center for Infectious Disease"/>
            <person name="Wu L."/>
            <person name="Ma J."/>
        </authorList>
    </citation>
    <scope>NUCLEOTIDE SEQUENCE [LARGE SCALE GENOMIC DNA]</scope>
    <source>
        <strain evidence="3">JCM 14162</strain>
    </source>
</reference>
<evidence type="ECO:0000313" key="2">
    <source>
        <dbReference type="EMBL" id="GAA0476373.1"/>
    </source>
</evidence>
<dbReference type="PROSITE" id="PS51725">
    <property type="entry name" value="ABM"/>
    <property type="match status" value="1"/>
</dbReference>
<sequence length="98" mass="11275">MIIEQALLQVKVGQSDRFVAAMHEAKPLIAVQPGFQSIEVRPSLDSSDQYLLLVKWDNIESHRDGFRQSPEYEEWRGLLHDFYSPMPLVSYFGSSIFS</sequence>
<dbReference type="EMBL" id="BAAAEM010000002">
    <property type="protein sequence ID" value="GAA0476373.1"/>
    <property type="molecule type" value="Genomic_DNA"/>
</dbReference>
<feature type="domain" description="ABM" evidence="1">
    <location>
        <begin position="2"/>
        <end position="92"/>
    </location>
</feature>
<dbReference type="SUPFAM" id="SSF54909">
    <property type="entry name" value="Dimeric alpha+beta barrel"/>
    <property type="match status" value="1"/>
</dbReference>
<accession>A0ABP3KCG5</accession>
<proteinExistence type="predicted"/>
<dbReference type="Pfam" id="PF03992">
    <property type="entry name" value="ABM"/>
    <property type="match status" value="1"/>
</dbReference>
<keyword evidence="3" id="KW-1185">Reference proteome</keyword>
<dbReference type="InterPro" id="IPR007138">
    <property type="entry name" value="ABM_dom"/>
</dbReference>
<dbReference type="Gene3D" id="3.30.70.100">
    <property type="match status" value="1"/>
</dbReference>
<protein>
    <recommendedName>
        <fullName evidence="1">ABM domain-containing protein</fullName>
    </recommendedName>
</protein>
<name>A0ABP3KCG5_9SPHN</name>
<evidence type="ECO:0000259" key="1">
    <source>
        <dbReference type="PROSITE" id="PS51725"/>
    </source>
</evidence>
<dbReference type="RefSeq" id="WP_229954896.1">
    <property type="nucleotide sequence ID" value="NZ_BAAAEM010000002.1"/>
</dbReference>
<comment type="caution">
    <text evidence="2">The sequence shown here is derived from an EMBL/GenBank/DDBJ whole genome shotgun (WGS) entry which is preliminary data.</text>
</comment>
<organism evidence="2 3">
    <name type="scientific">Parasphingorhabdus litoris</name>
    <dbReference type="NCBI Taxonomy" id="394733"/>
    <lineage>
        <taxon>Bacteria</taxon>
        <taxon>Pseudomonadati</taxon>
        <taxon>Pseudomonadota</taxon>
        <taxon>Alphaproteobacteria</taxon>
        <taxon>Sphingomonadales</taxon>
        <taxon>Sphingomonadaceae</taxon>
        <taxon>Parasphingorhabdus</taxon>
    </lineage>
</organism>
<evidence type="ECO:0000313" key="3">
    <source>
        <dbReference type="Proteomes" id="UP001500713"/>
    </source>
</evidence>